<keyword evidence="2" id="KW-0472">Membrane</keyword>
<gene>
    <name evidence="3" type="ORF">WCD58_27135</name>
</gene>
<protein>
    <recommendedName>
        <fullName evidence="5">Pyrroloquinoline-quinone binding quinoprotein</fullName>
    </recommendedName>
</protein>
<keyword evidence="2" id="KW-0812">Transmembrane</keyword>
<proteinExistence type="predicted"/>
<sequence length="454" mass="46062">MSSPTSARASGSPPPGRDPDGPPEEPSGRPPRRRLPRPERRSRGDLVAIAMLAVAAVVGTLLVLASGDARDTELQVAGPPLQPGGDGPVPTALTEAWRAESPATPAPLAVGPAVVTGGPDGVVGHDPVTGREAWRYARPEAPCTVGTGFGDVLAVYRTDGALGTWCSDVAALEPASGARGPSRNADLREGTRLLADRDHVTGTGADHVETWRSDLVLTTEVGRIPTPVQPPDAQPRADCTNGSIAVGGGTIGMIQRCPGDDSDRLTVLDADPQSSEKPEERSSTLLGVRGARLVALTDQRAAWAAPDGTLHVVGTSPDAETIVPETVFPLGPAAGPTTDPPDLAATVRPVGPVLLWWTGTATVGLDAGDLRPRWTAQGTLGAGAAWPGTAPAAVALVPVPDGLAVLDAATGAPRGAVIPVRRDVAPGTPVAVAATGTTLVELRGSTVVALRPPG</sequence>
<dbReference type="SUPFAM" id="SSF50998">
    <property type="entry name" value="Quinoprotein alcohol dehydrogenase-like"/>
    <property type="match status" value="1"/>
</dbReference>
<organism evidence="3 4">
    <name type="scientific">Actinomycetospora flava</name>
    <dbReference type="NCBI Taxonomy" id="3129232"/>
    <lineage>
        <taxon>Bacteria</taxon>
        <taxon>Bacillati</taxon>
        <taxon>Actinomycetota</taxon>
        <taxon>Actinomycetes</taxon>
        <taxon>Pseudonocardiales</taxon>
        <taxon>Pseudonocardiaceae</taxon>
        <taxon>Actinomycetospora</taxon>
    </lineage>
</organism>
<evidence type="ECO:0000256" key="1">
    <source>
        <dbReference type="SAM" id="MobiDB-lite"/>
    </source>
</evidence>
<keyword evidence="4" id="KW-1185">Reference proteome</keyword>
<evidence type="ECO:0008006" key="5">
    <source>
        <dbReference type="Google" id="ProtNLM"/>
    </source>
</evidence>
<dbReference type="InterPro" id="IPR011047">
    <property type="entry name" value="Quinoprotein_ADH-like_sf"/>
</dbReference>
<dbReference type="Proteomes" id="UP001369736">
    <property type="component" value="Unassembled WGS sequence"/>
</dbReference>
<keyword evidence="2" id="KW-1133">Transmembrane helix</keyword>
<feature type="region of interest" description="Disordered" evidence="1">
    <location>
        <begin position="1"/>
        <end position="40"/>
    </location>
</feature>
<evidence type="ECO:0000256" key="2">
    <source>
        <dbReference type="SAM" id="Phobius"/>
    </source>
</evidence>
<name>A0ABU8MCX7_9PSEU</name>
<reference evidence="3 4" key="1">
    <citation type="submission" date="2024-03" db="EMBL/GenBank/DDBJ databases">
        <title>Actinomycetospora sp. OC33-EN07, a novel actinomycete isolated from wild orchid (Aerides multiflora).</title>
        <authorList>
            <person name="Suriyachadkun C."/>
        </authorList>
    </citation>
    <scope>NUCLEOTIDE SEQUENCE [LARGE SCALE GENOMIC DNA]</scope>
    <source>
        <strain evidence="3 4">OC33-EN07</strain>
    </source>
</reference>
<accession>A0ABU8MCX7</accession>
<comment type="caution">
    <text evidence="3">The sequence shown here is derived from an EMBL/GenBank/DDBJ whole genome shotgun (WGS) entry which is preliminary data.</text>
</comment>
<dbReference type="EMBL" id="JBBEGM010000014">
    <property type="protein sequence ID" value="MEJ2864861.1"/>
    <property type="molecule type" value="Genomic_DNA"/>
</dbReference>
<evidence type="ECO:0000313" key="3">
    <source>
        <dbReference type="EMBL" id="MEJ2864861.1"/>
    </source>
</evidence>
<dbReference type="RefSeq" id="WP_337706231.1">
    <property type="nucleotide sequence ID" value="NZ_JBBEGM010000014.1"/>
</dbReference>
<feature type="transmembrane region" description="Helical" evidence="2">
    <location>
        <begin position="46"/>
        <end position="65"/>
    </location>
</feature>
<evidence type="ECO:0000313" key="4">
    <source>
        <dbReference type="Proteomes" id="UP001369736"/>
    </source>
</evidence>